<dbReference type="InterPro" id="IPR036736">
    <property type="entry name" value="ACP-like_sf"/>
</dbReference>
<dbReference type="FunFam" id="1.10.1200.10:FF:000007">
    <property type="entry name" value="Probable polyketide synthase pks17"/>
    <property type="match status" value="1"/>
</dbReference>
<dbReference type="SMART" id="SM01294">
    <property type="entry name" value="PKS_PP_betabranch"/>
    <property type="match status" value="1"/>
</dbReference>
<dbReference type="PROSITE" id="PS50075">
    <property type="entry name" value="CARRIER"/>
    <property type="match status" value="1"/>
</dbReference>
<dbReference type="SMART" id="SM00822">
    <property type="entry name" value="PKS_KR"/>
    <property type="match status" value="1"/>
</dbReference>
<dbReference type="PROSITE" id="PS00012">
    <property type="entry name" value="PHOSPHOPANTETHEINE"/>
    <property type="match status" value="1"/>
</dbReference>
<keyword evidence="4" id="KW-0511">Multifunctional enzyme</keyword>
<keyword evidence="8" id="KW-1185">Reference proteome</keyword>
<dbReference type="Proteomes" id="UP000198928">
    <property type="component" value="Unassembled WGS sequence"/>
</dbReference>
<dbReference type="PANTHER" id="PTHR43775">
    <property type="entry name" value="FATTY ACID SYNTHASE"/>
    <property type="match status" value="1"/>
</dbReference>
<dbReference type="AlphaFoldDB" id="A0A1I4LD07"/>
<organism evidence="7 8">
    <name type="scientific">Streptomyces pini</name>
    <dbReference type="NCBI Taxonomy" id="1520580"/>
    <lineage>
        <taxon>Bacteria</taxon>
        <taxon>Bacillati</taxon>
        <taxon>Actinomycetota</taxon>
        <taxon>Actinomycetes</taxon>
        <taxon>Kitasatosporales</taxon>
        <taxon>Streptomycetaceae</taxon>
        <taxon>Streptomyces</taxon>
    </lineage>
</organism>
<dbReference type="EMBL" id="FOSG01000031">
    <property type="protein sequence ID" value="SFL88746.1"/>
    <property type="molecule type" value="Genomic_DNA"/>
</dbReference>
<dbReference type="SMART" id="SM00823">
    <property type="entry name" value="PKS_PP"/>
    <property type="match status" value="1"/>
</dbReference>
<dbReference type="PANTHER" id="PTHR43775:SF51">
    <property type="entry name" value="INACTIVE PHENOLPHTHIOCEROL SYNTHESIS POLYKETIDE SYNTHASE TYPE I PKS1-RELATED"/>
    <property type="match status" value="1"/>
</dbReference>
<dbReference type="Pfam" id="PF08659">
    <property type="entry name" value="KR"/>
    <property type="match status" value="1"/>
</dbReference>
<dbReference type="Gene3D" id="3.40.50.720">
    <property type="entry name" value="NAD(P)-binding Rossmann-like Domain"/>
    <property type="match status" value="1"/>
</dbReference>
<evidence type="ECO:0000256" key="3">
    <source>
        <dbReference type="ARBA" id="ARBA00022679"/>
    </source>
</evidence>
<keyword evidence="2" id="KW-0597">Phosphoprotein</keyword>
<dbReference type="SUPFAM" id="SSF47336">
    <property type="entry name" value="ACP-like"/>
    <property type="match status" value="1"/>
</dbReference>
<evidence type="ECO:0000256" key="2">
    <source>
        <dbReference type="ARBA" id="ARBA00022553"/>
    </source>
</evidence>
<dbReference type="InterPro" id="IPR009081">
    <property type="entry name" value="PP-bd_ACP"/>
</dbReference>
<dbReference type="GO" id="GO:0004312">
    <property type="term" value="F:fatty acid synthase activity"/>
    <property type="evidence" value="ECO:0007669"/>
    <property type="project" value="TreeGrafter"/>
</dbReference>
<keyword evidence="3" id="KW-0808">Transferase</keyword>
<dbReference type="RefSeq" id="WP_139238191.1">
    <property type="nucleotide sequence ID" value="NZ_FOSG01000031.1"/>
</dbReference>
<dbReference type="SUPFAM" id="SSF51735">
    <property type="entry name" value="NAD(P)-binding Rossmann-fold domains"/>
    <property type="match status" value="1"/>
</dbReference>
<evidence type="ECO:0000313" key="8">
    <source>
        <dbReference type="Proteomes" id="UP000198928"/>
    </source>
</evidence>
<dbReference type="GO" id="GO:0031177">
    <property type="term" value="F:phosphopantetheine binding"/>
    <property type="evidence" value="ECO:0007669"/>
    <property type="project" value="InterPro"/>
</dbReference>
<gene>
    <name evidence="7" type="ORF">SAMN05192584_1311</name>
</gene>
<feature type="non-terminal residue" evidence="7">
    <location>
        <position position="1"/>
    </location>
</feature>
<accession>A0A1I4LD07</accession>
<sequence length="368" mass="37406">GTVLVTGGTGTLGGVVARHLVVVHGVRRLLLVSRRGREAAGAGELVAELGRLGAEVEVAACDVADRGAVAGLLAGRSLSAVVHTAGVLADATVESLTVGQVEGVLRPKVDAAWHLHELTRGMGLSAFVLFSSVAGTLGTAGQANYAAANAFLDALAVRRRAEGLPAVSLAWGLWGQSSGMTGELSEVDRARMSRTGILPMRAEQALALLDSALALPSPQLAPALFDSGALRDRAVSGMLQPMLAGLLPVSGGTRAADETNETDETDGDGGTAGPAVTGPPDPQEVLSLVVGHVAEVLGHDSPEEVAVDEELMDLGVDSLMAVELRNRLNAATGLSLPGSLMFDFPTVEALAGYLAEELAAGGSGPRED</sequence>
<keyword evidence="1" id="KW-0596">Phosphopantetheine</keyword>
<evidence type="ECO:0000256" key="4">
    <source>
        <dbReference type="ARBA" id="ARBA00023268"/>
    </source>
</evidence>
<dbReference type="InterPro" id="IPR013968">
    <property type="entry name" value="PKS_KR"/>
</dbReference>
<dbReference type="OrthoDB" id="9778690at2"/>
<dbReference type="GO" id="GO:0017000">
    <property type="term" value="P:antibiotic biosynthetic process"/>
    <property type="evidence" value="ECO:0007669"/>
    <property type="project" value="UniProtKB-ARBA"/>
</dbReference>
<dbReference type="InterPro" id="IPR020806">
    <property type="entry name" value="PKS_PP-bd"/>
</dbReference>
<evidence type="ECO:0000313" key="7">
    <source>
        <dbReference type="EMBL" id="SFL88746.1"/>
    </source>
</evidence>
<evidence type="ECO:0000256" key="1">
    <source>
        <dbReference type="ARBA" id="ARBA00022450"/>
    </source>
</evidence>
<dbReference type="InterPro" id="IPR057326">
    <property type="entry name" value="KR_dom"/>
</dbReference>
<proteinExistence type="predicted"/>
<name>A0A1I4LD07_9ACTN</name>
<feature type="compositionally biased region" description="Acidic residues" evidence="5">
    <location>
        <begin position="258"/>
        <end position="267"/>
    </location>
</feature>
<dbReference type="CDD" id="cd08956">
    <property type="entry name" value="KR_3_FAS_SDR_x"/>
    <property type="match status" value="1"/>
</dbReference>
<dbReference type="Pfam" id="PF00550">
    <property type="entry name" value="PP-binding"/>
    <property type="match status" value="1"/>
</dbReference>
<evidence type="ECO:0000256" key="5">
    <source>
        <dbReference type="SAM" id="MobiDB-lite"/>
    </source>
</evidence>
<dbReference type="GO" id="GO:0006633">
    <property type="term" value="P:fatty acid biosynthetic process"/>
    <property type="evidence" value="ECO:0007669"/>
    <property type="project" value="TreeGrafter"/>
</dbReference>
<dbReference type="InterPro" id="IPR006162">
    <property type="entry name" value="Ppantetheine_attach_site"/>
</dbReference>
<reference evidence="8" key="1">
    <citation type="submission" date="2016-10" db="EMBL/GenBank/DDBJ databases">
        <authorList>
            <person name="Varghese N."/>
            <person name="Submissions S."/>
        </authorList>
    </citation>
    <scope>NUCLEOTIDE SEQUENCE [LARGE SCALE GENOMIC DNA]</scope>
    <source>
        <strain evidence="8">PL19</strain>
    </source>
</reference>
<dbReference type="Gene3D" id="1.10.1200.10">
    <property type="entry name" value="ACP-like"/>
    <property type="match status" value="1"/>
</dbReference>
<protein>
    <submittedName>
        <fullName evidence="7">Short-chain dehydrogenase</fullName>
    </submittedName>
</protein>
<dbReference type="InterPro" id="IPR036291">
    <property type="entry name" value="NAD(P)-bd_dom_sf"/>
</dbReference>
<feature type="region of interest" description="Disordered" evidence="5">
    <location>
        <begin position="250"/>
        <end position="281"/>
    </location>
</feature>
<feature type="domain" description="Carrier" evidence="6">
    <location>
        <begin position="283"/>
        <end position="358"/>
    </location>
</feature>
<evidence type="ECO:0000259" key="6">
    <source>
        <dbReference type="PROSITE" id="PS50075"/>
    </source>
</evidence>
<dbReference type="InterPro" id="IPR050091">
    <property type="entry name" value="PKS_NRPS_Biosynth_Enz"/>
</dbReference>